<evidence type="ECO:0000313" key="2">
    <source>
        <dbReference type="Proteomes" id="UP001519290"/>
    </source>
</evidence>
<name>A0ABS4WYX4_9MICO</name>
<proteinExistence type="predicted"/>
<protein>
    <recommendedName>
        <fullName evidence="3">DNA-binding protein</fullName>
    </recommendedName>
</protein>
<evidence type="ECO:0000313" key="1">
    <source>
        <dbReference type="EMBL" id="MBP2381404.1"/>
    </source>
</evidence>
<accession>A0ABS4WYX4</accession>
<dbReference type="EMBL" id="JAGIOD010000001">
    <property type="protein sequence ID" value="MBP2381404.1"/>
    <property type="molecule type" value="Genomic_DNA"/>
</dbReference>
<organism evidence="1 2">
    <name type="scientific">Brachybacterium sacelli</name>
    <dbReference type="NCBI Taxonomy" id="173364"/>
    <lineage>
        <taxon>Bacteria</taxon>
        <taxon>Bacillati</taxon>
        <taxon>Actinomycetota</taxon>
        <taxon>Actinomycetes</taxon>
        <taxon>Micrococcales</taxon>
        <taxon>Dermabacteraceae</taxon>
        <taxon>Brachybacterium</taxon>
    </lineage>
</organism>
<dbReference type="RefSeq" id="WP_209900523.1">
    <property type="nucleotide sequence ID" value="NZ_BAAAJW010000002.1"/>
</dbReference>
<comment type="caution">
    <text evidence="1">The sequence shown here is derived from an EMBL/GenBank/DDBJ whole genome shotgun (WGS) entry which is preliminary data.</text>
</comment>
<evidence type="ECO:0008006" key="3">
    <source>
        <dbReference type="Google" id="ProtNLM"/>
    </source>
</evidence>
<gene>
    <name evidence="1" type="ORF">JOF43_001361</name>
</gene>
<reference evidence="1 2" key="1">
    <citation type="submission" date="2021-03" db="EMBL/GenBank/DDBJ databases">
        <title>Sequencing the genomes of 1000 actinobacteria strains.</title>
        <authorList>
            <person name="Klenk H.-P."/>
        </authorList>
    </citation>
    <scope>NUCLEOTIDE SEQUENCE [LARGE SCALE GENOMIC DNA]</scope>
    <source>
        <strain evidence="1 2">DSM 14566</strain>
    </source>
</reference>
<keyword evidence="2" id="KW-1185">Reference proteome</keyword>
<dbReference type="Proteomes" id="UP001519290">
    <property type="component" value="Unassembled WGS sequence"/>
</dbReference>
<sequence>MEQITVAGHPEPIPASAVAAALLQQRLETARETRGTEAAETLEELVGARIGTLLEGGMPSIDLATMRSIVDFVETPVEEDNASGVGRALRGVKEKLAQRGGPVGR</sequence>